<dbReference type="Gramene" id="rna26144">
    <property type="protein sequence ID" value="RHN63445.1"/>
    <property type="gene ID" value="gene26144"/>
</dbReference>
<name>A0A396II03_MEDTR</name>
<organism evidence="1 2">
    <name type="scientific">Medicago truncatula</name>
    <name type="common">Barrel medic</name>
    <name type="synonym">Medicago tribuloides</name>
    <dbReference type="NCBI Taxonomy" id="3880"/>
    <lineage>
        <taxon>Eukaryota</taxon>
        <taxon>Viridiplantae</taxon>
        <taxon>Streptophyta</taxon>
        <taxon>Embryophyta</taxon>
        <taxon>Tracheophyta</taxon>
        <taxon>Spermatophyta</taxon>
        <taxon>Magnoliopsida</taxon>
        <taxon>eudicotyledons</taxon>
        <taxon>Gunneridae</taxon>
        <taxon>Pentapetalae</taxon>
        <taxon>rosids</taxon>
        <taxon>fabids</taxon>
        <taxon>Fabales</taxon>
        <taxon>Fabaceae</taxon>
        <taxon>Papilionoideae</taxon>
        <taxon>50 kb inversion clade</taxon>
        <taxon>NPAAA clade</taxon>
        <taxon>Hologalegina</taxon>
        <taxon>IRL clade</taxon>
        <taxon>Trifolieae</taxon>
        <taxon>Medicago</taxon>
    </lineage>
</organism>
<evidence type="ECO:0000313" key="2">
    <source>
        <dbReference type="Proteomes" id="UP000265566"/>
    </source>
</evidence>
<dbReference type="Proteomes" id="UP000265566">
    <property type="component" value="Chromosome 4"/>
</dbReference>
<comment type="caution">
    <text evidence="1">The sequence shown here is derived from an EMBL/GenBank/DDBJ whole genome shotgun (WGS) entry which is preliminary data.</text>
</comment>
<evidence type="ECO:0000313" key="1">
    <source>
        <dbReference type="EMBL" id="RHN63445.1"/>
    </source>
</evidence>
<proteinExistence type="predicted"/>
<dbReference type="EMBL" id="PSQE01000004">
    <property type="protein sequence ID" value="RHN63445.1"/>
    <property type="molecule type" value="Genomic_DNA"/>
</dbReference>
<accession>A0A396II03</accession>
<sequence>MHTQTVISPSFSPPFLKILHCCNLGMGSIKLGTYIHSFGCCKRIMYHI</sequence>
<reference evidence="2" key="1">
    <citation type="journal article" date="2018" name="Nat. Plants">
        <title>Whole-genome landscape of Medicago truncatula symbiotic genes.</title>
        <authorList>
            <person name="Pecrix Y."/>
            <person name="Staton S.E."/>
            <person name="Sallet E."/>
            <person name="Lelandais-Briere C."/>
            <person name="Moreau S."/>
            <person name="Carrere S."/>
            <person name="Blein T."/>
            <person name="Jardinaud M.F."/>
            <person name="Latrasse D."/>
            <person name="Zouine M."/>
            <person name="Zahm M."/>
            <person name="Kreplak J."/>
            <person name="Mayjonade B."/>
            <person name="Satge C."/>
            <person name="Perez M."/>
            <person name="Cauet S."/>
            <person name="Marande W."/>
            <person name="Chantry-Darmon C."/>
            <person name="Lopez-Roques C."/>
            <person name="Bouchez O."/>
            <person name="Berard A."/>
            <person name="Debelle F."/>
            <person name="Munos S."/>
            <person name="Bendahmane A."/>
            <person name="Berges H."/>
            <person name="Niebel A."/>
            <person name="Buitink J."/>
            <person name="Frugier F."/>
            <person name="Benhamed M."/>
            <person name="Crespi M."/>
            <person name="Gouzy J."/>
            <person name="Gamas P."/>
        </authorList>
    </citation>
    <scope>NUCLEOTIDE SEQUENCE [LARGE SCALE GENOMIC DNA]</scope>
    <source>
        <strain evidence="2">cv. Jemalong A17</strain>
    </source>
</reference>
<dbReference type="AlphaFoldDB" id="A0A396II03"/>
<gene>
    <name evidence="1" type="ORF">MtrunA17_Chr4g0058351</name>
</gene>
<protein>
    <submittedName>
        <fullName evidence="1">Uncharacterized protein</fullName>
    </submittedName>
</protein>